<evidence type="ECO:0000256" key="6">
    <source>
        <dbReference type="PROSITE-ProRule" id="PRU00094"/>
    </source>
</evidence>
<dbReference type="Gene3D" id="3.30.50.10">
    <property type="entry name" value="Erythroid Transcription Factor GATA-1, subunit A"/>
    <property type="match status" value="1"/>
</dbReference>
<dbReference type="PANTHER" id="PTHR10071:SF281">
    <property type="entry name" value="BOX A-BINDING FACTOR-RELATED"/>
    <property type="match status" value="1"/>
</dbReference>
<dbReference type="GO" id="GO:0005634">
    <property type="term" value="C:nucleus"/>
    <property type="evidence" value="ECO:0007669"/>
    <property type="project" value="UniProtKB-SubCell"/>
</dbReference>
<feature type="compositionally biased region" description="Basic and acidic residues" evidence="7">
    <location>
        <begin position="22"/>
        <end position="46"/>
    </location>
</feature>
<dbReference type="Pfam" id="PF00320">
    <property type="entry name" value="GATA"/>
    <property type="match status" value="1"/>
</dbReference>
<evidence type="ECO:0000256" key="5">
    <source>
        <dbReference type="ARBA" id="ARBA00023242"/>
    </source>
</evidence>
<dbReference type="GO" id="GO:0000981">
    <property type="term" value="F:DNA-binding transcription factor activity, RNA polymerase II-specific"/>
    <property type="evidence" value="ECO:0007669"/>
    <property type="project" value="TreeGrafter"/>
</dbReference>
<evidence type="ECO:0000259" key="8">
    <source>
        <dbReference type="PROSITE" id="PS50114"/>
    </source>
</evidence>
<dbReference type="Proteomes" id="UP001306508">
    <property type="component" value="Unassembled WGS sequence"/>
</dbReference>
<evidence type="ECO:0000256" key="3">
    <source>
        <dbReference type="ARBA" id="ARBA00022771"/>
    </source>
</evidence>
<feature type="region of interest" description="Disordered" evidence="7">
    <location>
        <begin position="1"/>
        <end position="49"/>
    </location>
</feature>
<dbReference type="CDD" id="cd00202">
    <property type="entry name" value="ZnF_GATA"/>
    <property type="match status" value="1"/>
</dbReference>
<dbReference type="SUPFAM" id="SSF57716">
    <property type="entry name" value="Glucocorticoid receptor-like (DNA-binding domain)"/>
    <property type="match status" value="1"/>
</dbReference>
<dbReference type="PROSITE" id="PS50114">
    <property type="entry name" value="GATA_ZN_FINGER_2"/>
    <property type="match status" value="1"/>
</dbReference>
<keyword evidence="5" id="KW-0539">Nucleus</keyword>
<gene>
    <name evidence="9" type="ORF">RI543_003434</name>
</gene>
<reference evidence="10" key="1">
    <citation type="submission" date="2023-07" db="EMBL/GenBank/DDBJ databases">
        <title>A draft genome of Kazachstania heterogenica Y-27499.</title>
        <authorList>
            <person name="Donic C."/>
            <person name="Kralova J.S."/>
            <person name="Fidel L."/>
            <person name="Ben-Dor S."/>
            <person name="Jung S."/>
        </authorList>
    </citation>
    <scope>NUCLEOTIDE SEQUENCE [LARGE SCALE GENOMIC DNA]</scope>
    <source>
        <strain evidence="10">Y27499</strain>
    </source>
</reference>
<keyword evidence="2" id="KW-0479">Metal-binding</keyword>
<proteinExistence type="predicted"/>
<evidence type="ECO:0000256" key="2">
    <source>
        <dbReference type="ARBA" id="ARBA00022723"/>
    </source>
</evidence>
<dbReference type="PRINTS" id="PR00619">
    <property type="entry name" value="GATAZNFINGER"/>
</dbReference>
<comment type="caution">
    <text evidence="9">The sequence shown here is derived from an EMBL/GenBank/DDBJ whole genome shotgun (WGS) entry which is preliminary data.</text>
</comment>
<dbReference type="GO" id="GO:0045944">
    <property type="term" value="P:positive regulation of transcription by RNA polymerase II"/>
    <property type="evidence" value="ECO:0007669"/>
    <property type="project" value="TreeGrafter"/>
</dbReference>
<dbReference type="GO" id="GO:0008270">
    <property type="term" value="F:zinc ion binding"/>
    <property type="evidence" value="ECO:0007669"/>
    <property type="project" value="UniProtKB-KW"/>
</dbReference>
<keyword evidence="4" id="KW-0862">Zinc</keyword>
<dbReference type="InterPro" id="IPR039355">
    <property type="entry name" value="Transcription_factor_GATA"/>
</dbReference>
<evidence type="ECO:0000313" key="9">
    <source>
        <dbReference type="EMBL" id="KAK5779542.1"/>
    </source>
</evidence>
<feature type="compositionally biased region" description="Polar residues" evidence="7">
    <location>
        <begin position="1"/>
        <end position="21"/>
    </location>
</feature>
<comment type="subcellular location">
    <subcellularLocation>
        <location evidence="1">Nucleus</location>
    </subcellularLocation>
</comment>
<dbReference type="EMBL" id="JAWIZZ010000047">
    <property type="protein sequence ID" value="KAK5779542.1"/>
    <property type="molecule type" value="Genomic_DNA"/>
</dbReference>
<dbReference type="SMART" id="SM00401">
    <property type="entry name" value="ZnF_GATA"/>
    <property type="match status" value="1"/>
</dbReference>
<dbReference type="AlphaFoldDB" id="A0AAN7WQD5"/>
<name>A0AAN7WQD5_9SACH</name>
<evidence type="ECO:0000256" key="1">
    <source>
        <dbReference type="ARBA" id="ARBA00004123"/>
    </source>
</evidence>
<organism evidence="9 10">
    <name type="scientific">Arxiozyma heterogenica</name>
    <dbReference type="NCBI Taxonomy" id="278026"/>
    <lineage>
        <taxon>Eukaryota</taxon>
        <taxon>Fungi</taxon>
        <taxon>Dikarya</taxon>
        <taxon>Ascomycota</taxon>
        <taxon>Saccharomycotina</taxon>
        <taxon>Saccharomycetes</taxon>
        <taxon>Saccharomycetales</taxon>
        <taxon>Saccharomycetaceae</taxon>
        <taxon>Arxiozyma</taxon>
    </lineage>
</organism>
<evidence type="ECO:0000256" key="4">
    <source>
        <dbReference type="ARBA" id="ARBA00022833"/>
    </source>
</evidence>
<sequence length="428" mass="49727">MNCNRAFTNHNSIAQNDLNSNKNDDKHRNEDSYSKKQMQKQEKKLNQVETYNVTYPSDDKRLIDNSPTIFTVKIHSILQKDNFNDIKKDITENDTNKKTMSDVSFSLDHNLDVNDIQQPLQKDIPPKTESISIKKDNVHSSSICHNCKTDTTPLWGRNKNGNTLCNACGLFLKLHGTSRPINLKTNVIKSRNRKSNSHNKNCVVNKILKLNFQSNHPFWNNSNDNFCKSLSKQYMRDLEILSSRDFDSVKRFKTSLTRDQNFNKLGPASLIKTTKSIKPLLRPKPIQSEIENYFNSRRLLYPSKFEKKSSKSNSLSIPSLPEYNFENSKSVLANKNLTTSDHHIKNNTNHKPENCGFLESDMEFQKHLISTHNSNFSLSEHLSNEENMIKLQIRIQELELVTDLYRNYIFRMEEKCQNLEALLRSTYN</sequence>
<evidence type="ECO:0000313" key="10">
    <source>
        <dbReference type="Proteomes" id="UP001306508"/>
    </source>
</evidence>
<dbReference type="GO" id="GO:0000978">
    <property type="term" value="F:RNA polymerase II cis-regulatory region sequence-specific DNA binding"/>
    <property type="evidence" value="ECO:0007669"/>
    <property type="project" value="TreeGrafter"/>
</dbReference>
<evidence type="ECO:0000256" key="7">
    <source>
        <dbReference type="SAM" id="MobiDB-lite"/>
    </source>
</evidence>
<feature type="domain" description="GATA-type" evidence="8">
    <location>
        <begin position="138"/>
        <end position="191"/>
    </location>
</feature>
<dbReference type="FunFam" id="3.30.50.10:FF:000007">
    <property type="entry name" value="Nitrogen regulatory AreA, N-terminal"/>
    <property type="match status" value="1"/>
</dbReference>
<accession>A0AAN7WQD5</accession>
<keyword evidence="10" id="KW-1185">Reference proteome</keyword>
<protein>
    <recommendedName>
        <fullName evidence="8">GATA-type domain-containing protein</fullName>
    </recommendedName>
</protein>
<dbReference type="GO" id="GO:0000122">
    <property type="term" value="P:negative regulation of transcription by RNA polymerase II"/>
    <property type="evidence" value="ECO:0007669"/>
    <property type="project" value="TreeGrafter"/>
</dbReference>
<dbReference type="InterPro" id="IPR013088">
    <property type="entry name" value="Znf_NHR/GATA"/>
</dbReference>
<dbReference type="PANTHER" id="PTHR10071">
    <property type="entry name" value="TRANSCRIPTION FACTOR GATA FAMILY MEMBER"/>
    <property type="match status" value="1"/>
</dbReference>
<keyword evidence="3 6" id="KW-0863">Zinc-finger</keyword>
<dbReference type="InterPro" id="IPR000679">
    <property type="entry name" value="Znf_GATA"/>
</dbReference>